<name>X1UW18_9ZZZZ</name>
<dbReference type="PANTHER" id="PTHR42685:SF18">
    <property type="entry name" value="DIGERANYLGERANYLGLYCEROPHOSPHOLIPID REDUCTASE"/>
    <property type="match status" value="1"/>
</dbReference>
<reference evidence="2" key="1">
    <citation type="journal article" date="2014" name="Front. Microbiol.">
        <title>High frequency of phylogenetically diverse reductive dehalogenase-homologous genes in deep subseafloor sedimentary metagenomes.</title>
        <authorList>
            <person name="Kawai M."/>
            <person name="Futagami T."/>
            <person name="Toyoda A."/>
            <person name="Takaki Y."/>
            <person name="Nishi S."/>
            <person name="Hori S."/>
            <person name="Arai W."/>
            <person name="Tsubouchi T."/>
            <person name="Morono Y."/>
            <person name="Uchiyama I."/>
            <person name="Ito T."/>
            <person name="Fujiyama A."/>
            <person name="Inagaki F."/>
            <person name="Takami H."/>
        </authorList>
    </citation>
    <scope>NUCLEOTIDE SEQUENCE</scope>
    <source>
        <strain evidence="2">Expedition CK06-06</strain>
    </source>
</reference>
<dbReference type="InterPro" id="IPR002938">
    <property type="entry name" value="FAD-bd"/>
</dbReference>
<dbReference type="SUPFAM" id="SSF51905">
    <property type="entry name" value="FAD/NAD(P)-binding domain"/>
    <property type="match status" value="1"/>
</dbReference>
<dbReference type="AlphaFoldDB" id="X1UW18"/>
<dbReference type="Pfam" id="PF01494">
    <property type="entry name" value="FAD_binding_3"/>
    <property type="match status" value="1"/>
</dbReference>
<dbReference type="GO" id="GO:0071949">
    <property type="term" value="F:FAD binding"/>
    <property type="evidence" value="ECO:0007669"/>
    <property type="project" value="InterPro"/>
</dbReference>
<evidence type="ECO:0000313" key="2">
    <source>
        <dbReference type="EMBL" id="GAJ21664.1"/>
    </source>
</evidence>
<sequence>MVEKCDILVVGAGTAGMYLSWLLSKKGYSVVTIEKDEREKVGKRLDVIHFETDRIKNAGIPPFKVGDPDCIEIREQSTQVTTDFTTEVKIRALQTIVRLTPFLNRMYKVLEADGVKLVFSCKFLELVFNDGKIVGVLAEKKGEIIEYHARLVVDASGTGAVIRTSLPQDYGIENFKLDPSSVMYVLLQYIKWINPEEKHPLPDTGYQYYLLWFGPCQIENGA</sequence>
<comment type="caution">
    <text evidence="2">The sequence shown here is derived from an EMBL/GenBank/DDBJ whole genome shotgun (WGS) entry which is preliminary data.</text>
</comment>
<protein>
    <recommendedName>
        <fullName evidence="1">FAD-binding domain-containing protein</fullName>
    </recommendedName>
</protein>
<feature type="domain" description="FAD-binding" evidence="1">
    <location>
        <begin position="4"/>
        <end position="185"/>
    </location>
</feature>
<gene>
    <name evidence="2" type="ORF">S12H4_55507</name>
</gene>
<dbReference type="EMBL" id="BARW01035616">
    <property type="protein sequence ID" value="GAJ21664.1"/>
    <property type="molecule type" value="Genomic_DNA"/>
</dbReference>
<dbReference type="InterPro" id="IPR036188">
    <property type="entry name" value="FAD/NAD-bd_sf"/>
</dbReference>
<dbReference type="PANTHER" id="PTHR42685">
    <property type="entry name" value="GERANYLGERANYL DIPHOSPHATE REDUCTASE"/>
    <property type="match status" value="1"/>
</dbReference>
<organism evidence="2">
    <name type="scientific">marine sediment metagenome</name>
    <dbReference type="NCBI Taxonomy" id="412755"/>
    <lineage>
        <taxon>unclassified sequences</taxon>
        <taxon>metagenomes</taxon>
        <taxon>ecological metagenomes</taxon>
    </lineage>
</organism>
<dbReference type="PRINTS" id="PR00420">
    <property type="entry name" value="RNGMNOXGNASE"/>
</dbReference>
<proteinExistence type="predicted"/>
<dbReference type="InterPro" id="IPR050407">
    <property type="entry name" value="Geranylgeranyl_reductase"/>
</dbReference>
<evidence type="ECO:0000259" key="1">
    <source>
        <dbReference type="Pfam" id="PF01494"/>
    </source>
</evidence>
<dbReference type="Gene3D" id="3.50.50.60">
    <property type="entry name" value="FAD/NAD(P)-binding domain"/>
    <property type="match status" value="1"/>
</dbReference>
<feature type="non-terminal residue" evidence="2">
    <location>
        <position position="222"/>
    </location>
</feature>
<accession>X1UW18</accession>